<accession>F7R037</accession>
<sequence>MQFWGCHGIFYIFKMFDASDILIIYDDKASKKRFL</sequence>
<dbReference type="EMBL" id="AFOJ01000004">
    <property type="protein sequence ID" value="EGM52601.1"/>
    <property type="molecule type" value="Genomic_DNA"/>
</dbReference>
<name>F7R037_9LACO</name>
<proteinExistence type="predicted"/>
<protein>
    <submittedName>
        <fullName evidence="1">Uncharacterized protein</fullName>
    </submittedName>
</protein>
<reference evidence="1 2" key="1">
    <citation type="journal article" date="2011" name="J. Bacteriol.">
        <title>Genome Sequence of Lactobacillus ruminis SPM0211, Isolated from a Fecal Sample from a Healthy Korean.</title>
        <authorList>
            <person name="Lee S."/>
            <person name="Cho Y.J."/>
            <person name="Lee A.H."/>
            <person name="Chun J."/>
            <person name="Ha N.J."/>
            <person name="Ko G."/>
        </authorList>
    </citation>
    <scope>NUCLEOTIDE SEQUENCE [LARGE SCALE GENOMIC DNA]</scope>
    <source>
        <strain evidence="1 2">SPM0211</strain>
    </source>
</reference>
<evidence type="ECO:0000313" key="1">
    <source>
        <dbReference type="EMBL" id="EGM52601.1"/>
    </source>
</evidence>
<dbReference type="Proteomes" id="UP000002971">
    <property type="component" value="Unassembled WGS sequence"/>
</dbReference>
<evidence type="ECO:0000313" key="2">
    <source>
        <dbReference type="Proteomes" id="UP000002971"/>
    </source>
</evidence>
<comment type="caution">
    <text evidence="1">The sequence shown here is derived from an EMBL/GenBank/DDBJ whole genome shotgun (WGS) entry which is preliminary data.</text>
</comment>
<organism evidence="1 2">
    <name type="scientific">Ligilactobacillus ruminis SPM0211</name>
    <dbReference type="NCBI Taxonomy" id="1040964"/>
    <lineage>
        <taxon>Bacteria</taxon>
        <taxon>Bacillati</taxon>
        <taxon>Bacillota</taxon>
        <taxon>Bacilli</taxon>
        <taxon>Lactobacillales</taxon>
        <taxon>Lactobacillaceae</taxon>
        <taxon>Ligilactobacillus</taxon>
    </lineage>
</organism>
<dbReference type="AlphaFoldDB" id="F7R037"/>
<gene>
    <name evidence="1" type="ORF">LRU_01045</name>
</gene>